<reference evidence="2" key="3">
    <citation type="submission" date="2023-05" db="EMBL/GenBank/DDBJ databases">
        <authorList>
            <person name="Smith C.H."/>
        </authorList>
    </citation>
    <scope>NUCLEOTIDE SEQUENCE</scope>
    <source>
        <strain evidence="2">CHS0354</strain>
        <tissue evidence="2">Mantle</tissue>
    </source>
</reference>
<organism evidence="2 3">
    <name type="scientific">Potamilus streckersoni</name>
    <dbReference type="NCBI Taxonomy" id="2493646"/>
    <lineage>
        <taxon>Eukaryota</taxon>
        <taxon>Metazoa</taxon>
        <taxon>Spiralia</taxon>
        <taxon>Lophotrochozoa</taxon>
        <taxon>Mollusca</taxon>
        <taxon>Bivalvia</taxon>
        <taxon>Autobranchia</taxon>
        <taxon>Heteroconchia</taxon>
        <taxon>Palaeoheterodonta</taxon>
        <taxon>Unionida</taxon>
        <taxon>Unionoidea</taxon>
        <taxon>Unionidae</taxon>
        <taxon>Ambleminae</taxon>
        <taxon>Lampsilini</taxon>
        <taxon>Potamilus</taxon>
    </lineage>
</organism>
<keyword evidence="3" id="KW-1185">Reference proteome</keyword>
<dbReference type="AlphaFoldDB" id="A0AAE0S8M6"/>
<dbReference type="EMBL" id="JAEAOA010000534">
    <property type="protein sequence ID" value="KAK3587452.1"/>
    <property type="molecule type" value="Genomic_DNA"/>
</dbReference>
<reference evidence="2" key="1">
    <citation type="journal article" date="2021" name="Genome Biol. Evol.">
        <title>A High-Quality Reference Genome for a Parasitic Bivalve with Doubly Uniparental Inheritance (Bivalvia: Unionida).</title>
        <authorList>
            <person name="Smith C.H."/>
        </authorList>
    </citation>
    <scope>NUCLEOTIDE SEQUENCE</scope>
    <source>
        <strain evidence="2">CHS0354</strain>
    </source>
</reference>
<name>A0AAE0S8M6_9BIVA</name>
<gene>
    <name evidence="2" type="ORF">CHS0354_007942</name>
</gene>
<keyword evidence="1" id="KW-0732">Signal</keyword>
<feature type="signal peptide" evidence="1">
    <location>
        <begin position="1"/>
        <end position="19"/>
    </location>
</feature>
<evidence type="ECO:0000256" key="1">
    <source>
        <dbReference type="SAM" id="SignalP"/>
    </source>
</evidence>
<proteinExistence type="predicted"/>
<accession>A0AAE0S8M6</accession>
<feature type="chain" id="PRO_5042222760" evidence="1">
    <location>
        <begin position="20"/>
        <end position="149"/>
    </location>
</feature>
<sequence length="149" mass="16434">MLAFIVQLMALILIGHVTATNFGFGSNYFPSLIYPSFGLPSGGWGGGYSYMSGFGGFTFPSSYGYLPKSVKNSVPLSPEGGYGVFIVTFDRLCMNDLFLSIYSKFAFQQAVYSVTYSNCNKNDTGIKRKAFKQLSMHENVRRAIDVEFG</sequence>
<evidence type="ECO:0000313" key="2">
    <source>
        <dbReference type="EMBL" id="KAK3587452.1"/>
    </source>
</evidence>
<reference evidence="2" key="2">
    <citation type="journal article" date="2021" name="Genome Biol. Evol.">
        <title>Developing a high-quality reference genome for a parasitic bivalve with doubly uniparental inheritance (Bivalvia: Unionida).</title>
        <authorList>
            <person name="Smith C.H."/>
        </authorList>
    </citation>
    <scope>NUCLEOTIDE SEQUENCE</scope>
    <source>
        <strain evidence="2">CHS0354</strain>
        <tissue evidence="2">Mantle</tissue>
    </source>
</reference>
<evidence type="ECO:0000313" key="3">
    <source>
        <dbReference type="Proteomes" id="UP001195483"/>
    </source>
</evidence>
<protein>
    <submittedName>
        <fullName evidence="2">Uncharacterized protein</fullName>
    </submittedName>
</protein>
<dbReference type="Proteomes" id="UP001195483">
    <property type="component" value="Unassembled WGS sequence"/>
</dbReference>
<comment type="caution">
    <text evidence="2">The sequence shown here is derived from an EMBL/GenBank/DDBJ whole genome shotgun (WGS) entry which is preliminary data.</text>
</comment>